<dbReference type="GO" id="GO:0046872">
    <property type="term" value="F:metal ion binding"/>
    <property type="evidence" value="ECO:0007669"/>
    <property type="project" value="UniProtKB-KW"/>
</dbReference>
<dbReference type="CDD" id="cd02968">
    <property type="entry name" value="SCO"/>
    <property type="match status" value="1"/>
</dbReference>
<dbReference type="Proteomes" id="UP000217065">
    <property type="component" value="Unassembled WGS sequence"/>
</dbReference>
<dbReference type="SUPFAM" id="SSF52833">
    <property type="entry name" value="Thioredoxin-like"/>
    <property type="match status" value="1"/>
</dbReference>
<dbReference type="OrthoDB" id="9811998at2"/>
<evidence type="ECO:0000313" key="6">
    <source>
        <dbReference type="EMBL" id="OZS78880.1"/>
    </source>
</evidence>
<comment type="similarity">
    <text evidence="1">Belongs to the SCO1/2 family.</text>
</comment>
<feature type="binding site" evidence="3">
    <location>
        <position position="156"/>
    </location>
    <ligand>
        <name>Cu cation</name>
        <dbReference type="ChEBI" id="CHEBI:23378"/>
    </ligand>
</feature>
<dbReference type="InterPro" id="IPR003782">
    <property type="entry name" value="SCO1/SenC"/>
</dbReference>
<proteinExistence type="inferred from homology"/>
<keyword evidence="4" id="KW-1015">Disulfide bond</keyword>
<feature type="domain" description="Thioredoxin" evidence="5">
    <location>
        <begin position="26"/>
        <end position="193"/>
    </location>
</feature>
<dbReference type="PROSITE" id="PS51257">
    <property type="entry name" value="PROKAR_LIPOPROTEIN"/>
    <property type="match status" value="1"/>
</dbReference>
<feature type="binding site" evidence="3">
    <location>
        <position position="64"/>
    </location>
    <ligand>
        <name>Cu cation</name>
        <dbReference type="ChEBI" id="CHEBI:23378"/>
    </ligand>
</feature>
<dbReference type="EMBL" id="NOKQ01000187">
    <property type="protein sequence ID" value="OZS78880.1"/>
    <property type="molecule type" value="Genomic_DNA"/>
</dbReference>
<organism evidence="6 7">
    <name type="scientific">Tetzosporium hominis</name>
    <dbReference type="NCBI Taxonomy" id="2020506"/>
    <lineage>
        <taxon>Bacteria</taxon>
        <taxon>Bacillati</taxon>
        <taxon>Bacillota</taxon>
        <taxon>Bacilli</taxon>
        <taxon>Bacillales</taxon>
        <taxon>Caryophanaceae</taxon>
        <taxon>Tetzosporium</taxon>
    </lineage>
</organism>
<dbReference type="Gene3D" id="3.40.30.10">
    <property type="entry name" value="Glutaredoxin"/>
    <property type="match status" value="1"/>
</dbReference>
<evidence type="ECO:0000313" key="7">
    <source>
        <dbReference type="Proteomes" id="UP000217065"/>
    </source>
</evidence>
<reference evidence="6 7" key="1">
    <citation type="submission" date="2017-07" db="EMBL/GenBank/DDBJ databases">
        <title>Tetzosporium hominis gen.nov. sp.nov.</title>
        <authorList>
            <person name="Tetz G."/>
            <person name="Tetz V."/>
        </authorList>
    </citation>
    <scope>NUCLEOTIDE SEQUENCE [LARGE SCALE GENOMIC DNA]</scope>
    <source>
        <strain evidence="6 7">VT-49</strain>
    </source>
</reference>
<dbReference type="InterPro" id="IPR036249">
    <property type="entry name" value="Thioredoxin-like_sf"/>
</dbReference>
<dbReference type="Pfam" id="PF02630">
    <property type="entry name" value="SCO1-SenC"/>
    <property type="match status" value="1"/>
</dbReference>
<dbReference type="PROSITE" id="PS51352">
    <property type="entry name" value="THIOREDOXIN_2"/>
    <property type="match status" value="1"/>
</dbReference>
<feature type="disulfide bond" description="Redox-active" evidence="4">
    <location>
        <begin position="64"/>
        <end position="68"/>
    </location>
</feature>
<gene>
    <name evidence="6" type="ORF">CF394_04230</name>
</gene>
<evidence type="ECO:0000259" key="5">
    <source>
        <dbReference type="PROSITE" id="PS51352"/>
    </source>
</evidence>
<evidence type="ECO:0000256" key="3">
    <source>
        <dbReference type="PIRSR" id="PIRSR603782-1"/>
    </source>
</evidence>
<evidence type="ECO:0000256" key="4">
    <source>
        <dbReference type="PIRSR" id="PIRSR603782-2"/>
    </source>
</evidence>
<dbReference type="PANTHER" id="PTHR12151">
    <property type="entry name" value="ELECTRON TRANSPORT PROTIN SCO1/SENC FAMILY MEMBER"/>
    <property type="match status" value="1"/>
</dbReference>
<keyword evidence="7" id="KW-1185">Reference proteome</keyword>
<keyword evidence="3" id="KW-0479">Metal-binding</keyword>
<dbReference type="AlphaFoldDB" id="A0A264W5M4"/>
<accession>A0A264W5M4</accession>
<dbReference type="InterPro" id="IPR013766">
    <property type="entry name" value="Thioredoxin_domain"/>
</dbReference>
<comment type="caution">
    <text evidence="6">The sequence shown here is derived from an EMBL/GenBank/DDBJ whole genome shotgun (WGS) entry which is preliminary data.</text>
</comment>
<keyword evidence="2 3" id="KW-0186">Copper</keyword>
<feature type="binding site" evidence="3">
    <location>
        <position position="68"/>
    </location>
    <ligand>
        <name>Cu cation</name>
        <dbReference type="ChEBI" id="CHEBI:23378"/>
    </ligand>
</feature>
<evidence type="ECO:0000256" key="2">
    <source>
        <dbReference type="ARBA" id="ARBA00023008"/>
    </source>
</evidence>
<evidence type="ECO:0000256" key="1">
    <source>
        <dbReference type="ARBA" id="ARBA00010996"/>
    </source>
</evidence>
<protein>
    <submittedName>
        <fullName evidence="6">Cytochrome c oxidase assembly protein</fullName>
    </submittedName>
</protein>
<dbReference type="PANTHER" id="PTHR12151:SF25">
    <property type="entry name" value="LINALOOL DEHYDRATASE_ISOMERASE DOMAIN-CONTAINING PROTEIN"/>
    <property type="match status" value="1"/>
</dbReference>
<name>A0A264W5M4_9BACL</name>
<sequence length="194" mass="21411">MHLKKLLLTLLAVVTILAGCGGGFERQTDWEVESFSATTHRGETLALEDLQGTVWLSAFIFTNCATICPPMTANLKDIQEALEEQGVENYKIVAFSVDPEVDSPEVLTEYLSMYELADESKWELLTGYDQAFISQLAKNSFKALVQNDANSDQVIHGSSFYLVDQEGIVVKSYSGVSDVPVDEIAEDMKALSEE</sequence>